<proteinExistence type="predicted"/>
<evidence type="ECO:0000256" key="1">
    <source>
        <dbReference type="ARBA" id="ARBA00004651"/>
    </source>
</evidence>
<evidence type="ECO:0000256" key="4">
    <source>
        <dbReference type="ARBA" id="ARBA00022679"/>
    </source>
</evidence>
<evidence type="ECO:0000313" key="10">
    <source>
        <dbReference type="Proteomes" id="UP001596504"/>
    </source>
</evidence>
<evidence type="ECO:0000256" key="8">
    <source>
        <dbReference type="SAM" id="Phobius"/>
    </source>
</evidence>
<keyword evidence="5 8" id="KW-0812">Transmembrane</keyword>
<evidence type="ECO:0008006" key="11">
    <source>
        <dbReference type="Google" id="ProtNLM"/>
    </source>
</evidence>
<dbReference type="RefSeq" id="WP_380668985.1">
    <property type="nucleotide sequence ID" value="NZ_JBHTCJ010000007.1"/>
</dbReference>
<keyword evidence="6 8" id="KW-1133">Transmembrane helix</keyword>
<feature type="transmembrane region" description="Helical" evidence="8">
    <location>
        <begin position="30"/>
        <end position="49"/>
    </location>
</feature>
<feature type="transmembrane region" description="Helical" evidence="8">
    <location>
        <begin position="89"/>
        <end position="107"/>
    </location>
</feature>
<evidence type="ECO:0000256" key="7">
    <source>
        <dbReference type="ARBA" id="ARBA00023136"/>
    </source>
</evidence>
<name>A0ABW2LNL9_9PSEU</name>
<evidence type="ECO:0000313" key="9">
    <source>
        <dbReference type="EMBL" id="MFC7342765.1"/>
    </source>
</evidence>
<feature type="transmembrane region" description="Helical" evidence="8">
    <location>
        <begin position="237"/>
        <end position="257"/>
    </location>
</feature>
<feature type="transmembrane region" description="Helical" evidence="8">
    <location>
        <begin position="141"/>
        <end position="163"/>
    </location>
</feature>
<sequence length="703" mass="75532">MTVTNDVAEARLDDELMEVSEPAKPRRRRLPVWLVGAGAFLAGLCFVLLDVHYNHGRYIPPLDDAYIHMQYGAQIGRGEFLQYNEGDPISTGASSLLYALLLGLLHLVGFHGSLLLPAAVVLGVICHALTSAGVVVLGRRLAGPVVGVWAGVLTAFSGPLLWGASSGMEVSVTSLLLVATLLVLVREAVHGRFRFTPVLVALAALTRIEALVFLVAVPVLMSCAVWRRRGRTLPGRIGMTVWSALPFAVVGAQLLFYKLATGSASPNGSQAKSHLNMPHLTISELAGKVSDNFAAFLQILAGIERQDFAFPGALLLAAVGVVVLVRDGGPRRWVGWTVGTGTVLALAAISTLGTALWQEVRYLQPFLPLFLLVAVVGVVDLGKRVRIGDRAPVALLAITALFTVLSVPQWVHHTVQDSAGIRQRVVALANWMKGALPPDARVGVHDVGAAAYLGDHPTVDLVGLTTNGLAEPALNGMGALYEELRKMPADERPQYIAIYDRMPGGVQLEELADAQIYGVPVLALPAMTVYEADWSLIDTGDRPTIPVRGRIRDHVDVGSMDSEAAHDHDVDPAQAAFQPMTSVRTVTEGGRQIVDSARHVFGDEEFVLHGLEPGKPVRLIARTDSSNPKPGMYTQARMVRVHADGSEVGTHYLEPDPKGWSETTIEIPAELVTSSELSIRLGALQDYGGPYPNYQSFGYWAVQ</sequence>
<dbReference type="PANTHER" id="PTHR33908">
    <property type="entry name" value="MANNOSYLTRANSFERASE YKCB-RELATED"/>
    <property type="match status" value="1"/>
</dbReference>
<feature type="transmembrane region" description="Helical" evidence="8">
    <location>
        <begin position="308"/>
        <end position="326"/>
    </location>
</feature>
<keyword evidence="3" id="KW-0328">Glycosyltransferase</keyword>
<protein>
    <recommendedName>
        <fullName evidence="11">Glycosyltransferase RgtA/B/C/D-like domain-containing protein</fullName>
    </recommendedName>
</protein>
<reference evidence="10" key="1">
    <citation type="journal article" date="2019" name="Int. J. Syst. Evol. Microbiol.">
        <title>The Global Catalogue of Microorganisms (GCM) 10K type strain sequencing project: providing services to taxonomists for standard genome sequencing and annotation.</title>
        <authorList>
            <consortium name="The Broad Institute Genomics Platform"/>
            <consortium name="The Broad Institute Genome Sequencing Center for Infectious Disease"/>
            <person name="Wu L."/>
            <person name="Ma J."/>
        </authorList>
    </citation>
    <scope>NUCLEOTIDE SEQUENCE [LARGE SCALE GENOMIC DNA]</scope>
    <source>
        <strain evidence="10">WLHS5</strain>
    </source>
</reference>
<dbReference type="EMBL" id="JBHTCJ010000007">
    <property type="protein sequence ID" value="MFC7342765.1"/>
    <property type="molecule type" value="Genomic_DNA"/>
</dbReference>
<feature type="transmembrane region" description="Helical" evidence="8">
    <location>
        <begin position="362"/>
        <end position="381"/>
    </location>
</feature>
<feature type="transmembrane region" description="Helical" evidence="8">
    <location>
        <begin position="170"/>
        <end position="189"/>
    </location>
</feature>
<comment type="caution">
    <text evidence="9">The sequence shown here is derived from an EMBL/GenBank/DDBJ whole genome shotgun (WGS) entry which is preliminary data.</text>
</comment>
<keyword evidence="7 8" id="KW-0472">Membrane</keyword>
<evidence type="ECO:0000256" key="2">
    <source>
        <dbReference type="ARBA" id="ARBA00022475"/>
    </source>
</evidence>
<keyword evidence="4" id="KW-0808">Transferase</keyword>
<keyword evidence="10" id="KW-1185">Reference proteome</keyword>
<feature type="transmembrane region" description="Helical" evidence="8">
    <location>
        <begin position="195"/>
        <end position="225"/>
    </location>
</feature>
<evidence type="ECO:0000256" key="3">
    <source>
        <dbReference type="ARBA" id="ARBA00022676"/>
    </source>
</evidence>
<comment type="subcellular location">
    <subcellularLocation>
        <location evidence="1">Cell membrane</location>
        <topology evidence="1">Multi-pass membrane protein</topology>
    </subcellularLocation>
</comment>
<dbReference type="InterPro" id="IPR050297">
    <property type="entry name" value="LipidA_mod_glycosyltrf_83"/>
</dbReference>
<feature type="transmembrane region" description="Helical" evidence="8">
    <location>
        <begin position="393"/>
        <end position="411"/>
    </location>
</feature>
<feature type="transmembrane region" description="Helical" evidence="8">
    <location>
        <begin position="114"/>
        <end position="135"/>
    </location>
</feature>
<evidence type="ECO:0000256" key="6">
    <source>
        <dbReference type="ARBA" id="ARBA00022989"/>
    </source>
</evidence>
<dbReference type="PANTHER" id="PTHR33908:SF11">
    <property type="entry name" value="MEMBRANE PROTEIN"/>
    <property type="match status" value="1"/>
</dbReference>
<dbReference type="Proteomes" id="UP001596504">
    <property type="component" value="Unassembled WGS sequence"/>
</dbReference>
<gene>
    <name evidence="9" type="ORF">ACFQRI_15280</name>
</gene>
<keyword evidence="2" id="KW-1003">Cell membrane</keyword>
<organism evidence="9 10">
    <name type="scientific">Saccharopolyspora griseoalba</name>
    <dbReference type="NCBI Taxonomy" id="1431848"/>
    <lineage>
        <taxon>Bacteria</taxon>
        <taxon>Bacillati</taxon>
        <taxon>Actinomycetota</taxon>
        <taxon>Actinomycetes</taxon>
        <taxon>Pseudonocardiales</taxon>
        <taxon>Pseudonocardiaceae</taxon>
        <taxon>Saccharopolyspora</taxon>
    </lineage>
</organism>
<feature type="transmembrane region" description="Helical" evidence="8">
    <location>
        <begin position="333"/>
        <end position="356"/>
    </location>
</feature>
<accession>A0ABW2LNL9</accession>
<evidence type="ECO:0000256" key="5">
    <source>
        <dbReference type="ARBA" id="ARBA00022692"/>
    </source>
</evidence>